<dbReference type="RefSeq" id="WP_264044725.1">
    <property type="nucleotide sequence ID" value="NZ_BAABGF010000043.1"/>
</dbReference>
<gene>
    <name evidence="4" type="ORF">GCM10023161_37810</name>
</gene>
<dbReference type="EMBL" id="BAABGF010000043">
    <property type="protein sequence ID" value="GAA4291529.1"/>
    <property type="molecule type" value="Genomic_DNA"/>
</dbReference>
<evidence type="ECO:0000259" key="3">
    <source>
        <dbReference type="Pfam" id="PF00823"/>
    </source>
</evidence>
<evidence type="ECO:0000256" key="2">
    <source>
        <dbReference type="SAM" id="MobiDB-lite"/>
    </source>
</evidence>
<dbReference type="PANTHER" id="PTHR46766">
    <property type="entry name" value="GLUTAMINE-RICH PROTEIN 2"/>
    <property type="match status" value="1"/>
</dbReference>
<dbReference type="InterPro" id="IPR000030">
    <property type="entry name" value="PPE_dom"/>
</dbReference>
<evidence type="ECO:0000313" key="5">
    <source>
        <dbReference type="Proteomes" id="UP001501417"/>
    </source>
</evidence>
<evidence type="ECO:0000256" key="1">
    <source>
        <dbReference type="ARBA" id="ARBA00010652"/>
    </source>
</evidence>
<dbReference type="Proteomes" id="UP001501417">
    <property type="component" value="Unassembled WGS sequence"/>
</dbReference>
<feature type="domain" description="PPE" evidence="3">
    <location>
        <begin position="4"/>
        <end position="158"/>
    </location>
</feature>
<sequence length="378" mass="38684">MDFWAPPEITSALIHSGPGPGSLLTAADAWRQLAIELGQTATGYASIVTAIPWQGPAATAMTASTLPYVAWLQTASLQAAHMAMAATTMASSFAATQAAMVHPSVVTANRMRLAHLIATNVFGINFPAIAATEAEYMQMWAGNTTAMLGYQASSLQTMAMPTFNAPSPMTTPAAATVQTAAVGRAAAAAPLAFAPAATPDPTQFFANPFVQTVNGYLQNLVSSGVFNPQSLIGLVTGGHDYFPGQFPDVLAATPRNLAIAYNITGPEAVGGAPNIYATPYPTPAATAGAIESSATASLGKGMYVGNLVVPPSAVTAPIQLSAAQGPLMATTAQGAPLTPMFIPPMPPGARKAQRDKPDEKGYGPPIFGSIMRRPPSGG</sequence>
<protein>
    <submittedName>
        <fullName evidence="4">PPE family protein</fullName>
    </submittedName>
</protein>
<dbReference type="Gene3D" id="1.20.1260.20">
    <property type="entry name" value="PPE superfamily"/>
    <property type="match status" value="1"/>
</dbReference>
<name>A0ABP8F0E6_9MYCO</name>
<keyword evidence="5" id="KW-1185">Reference proteome</keyword>
<dbReference type="Pfam" id="PF00823">
    <property type="entry name" value="PPE"/>
    <property type="match status" value="1"/>
</dbReference>
<accession>A0ABP8F0E6</accession>
<organism evidence="4 5">
    <name type="scientific">Mycobacterium paraffinicum</name>
    <dbReference type="NCBI Taxonomy" id="53378"/>
    <lineage>
        <taxon>Bacteria</taxon>
        <taxon>Bacillati</taxon>
        <taxon>Actinomycetota</taxon>
        <taxon>Actinomycetes</taxon>
        <taxon>Mycobacteriales</taxon>
        <taxon>Mycobacteriaceae</taxon>
        <taxon>Mycobacterium</taxon>
    </lineage>
</organism>
<comment type="similarity">
    <text evidence="1">Belongs to the mycobacterial PPE family.</text>
</comment>
<dbReference type="SUPFAM" id="SSF140459">
    <property type="entry name" value="PE/PPE dimer-like"/>
    <property type="match status" value="1"/>
</dbReference>
<feature type="compositionally biased region" description="Basic and acidic residues" evidence="2">
    <location>
        <begin position="352"/>
        <end position="361"/>
    </location>
</feature>
<proteinExistence type="inferred from homology"/>
<comment type="caution">
    <text evidence="4">The sequence shown here is derived from an EMBL/GenBank/DDBJ whole genome shotgun (WGS) entry which is preliminary data.</text>
</comment>
<dbReference type="PANTHER" id="PTHR46766:SF1">
    <property type="entry name" value="GLUTAMINE-RICH PROTEIN 2"/>
    <property type="match status" value="1"/>
</dbReference>
<dbReference type="InterPro" id="IPR038332">
    <property type="entry name" value="PPE_sf"/>
</dbReference>
<feature type="region of interest" description="Disordered" evidence="2">
    <location>
        <begin position="346"/>
        <end position="378"/>
    </location>
</feature>
<reference evidence="5" key="1">
    <citation type="journal article" date="2019" name="Int. J. Syst. Evol. Microbiol.">
        <title>The Global Catalogue of Microorganisms (GCM) 10K type strain sequencing project: providing services to taxonomists for standard genome sequencing and annotation.</title>
        <authorList>
            <consortium name="The Broad Institute Genomics Platform"/>
            <consortium name="The Broad Institute Genome Sequencing Center for Infectious Disease"/>
            <person name="Wu L."/>
            <person name="Ma J."/>
        </authorList>
    </citation>
    <scope>NUCLEOTIDE SEQUENCE [LARGE SCALE GENOMIC DNA]</scope>
    <source>
        <strain evidence="5">JCM 17782</strain>
    </source>
</reference>
<evidence type="ECO:0000313" key="4">
    <source>
        <dbReference type="EMBL" id="GAA4291529.1"/>
    </source>
</evidence>